<keyword evidence="2" id="KW-0732">Signal</keyword>
<name>A0ABT7T829_9MICO</name>
<feature type="chain" id="PRO_5046627222" description="Secreted protein" evidence="2">
    <location>
        <begin position="29"/>
        <end position="168"/>
    </location>
</feature>
<dbReference type="PROSITE" id="PS51257">
    <property type="entry name" value="PROKAR_LIPOPROTEIN"/>
    <property type="match status" value="1"/>
</dbReference>
<proteinExistence type="predicted"/>
<feature type="compositionally biased region" description="Polar residues" evidence="1">
    <location>
        <begin position="150"/>
        <end position="168"/>
    </location>
</feature>
<keyword evidence="4" id="KW-1185">Reference proteome</keyword>
<accession>A0ABT7T829</accession>
<reference evidence="3 4" key="1">
    <citation type="submission" date="2023-06" db="EMBL/GenBank/DDBJ databases">
        <authorList>
            <person name="Feng G."/>
            <person name="Li J."/>
            <person name="Zhu H."/>
        </authorList>
    </citation>
    <scope>NUCLEOTIDE SEQUENCE [LARGE SCALE GENOMIC DNA]</scope>
    <source>
        <strain evidence="3 4">RHCKG23</strain>
    </source>
</reference>
<gene>
    <name evidence="3" type="ORF">QUG92_11515</name>
</gene>
<evidence type="ECO:0000256" key="1">
    <source>
        <dbReference type="SAM" id="MobiDB-lite"/>
    </source>
</evidence>
<feature type="region of interest" description="Disordered" evidence="1">
    <location>
        <begin position="122"/>
        <end position="168"/>
    </location>
</feature>
<dbReference type="RefSeq" id="WP_289459161.1">
    <property type="nucleotide sequence ID" value="NZ_JAUCML010000007.1"/>
</dbReference>
<organism evidence="3 4">
    <name type="scientific">Curtobacterium citri</name>
    <dbReference type="NCBI Taxonomy" id="3055139"/>
    <lineage>
        <taxon>Bacteria</taxon>
        <taxon>Bacillati</taxon>
        <taxon>Actinomycetota</taxon>
        <taxon>Actinomycetes</taxon>
        <taxon>Micrococcales</taxon>
        <taxon>Microbacteriaceae</taxon>
        <taxon>Curtobacterium</taxon>
    </lineage>
</organism>
<evidence type="ECO:0008006" key="5">
    <source>
        <dbReference type="Google" id="ProtNLM"/>
    </source>
</evidence>
<dbReference type="EMBL" id="JAUCML010000007">
    <property type="protein sequence ID" value="MDM7885733.1"/>
    <property type="molecule type" value="Genomic_DNA"/>
</dbReference>
<dbReference type="Proteomes" id="UP001237823">
    <property type="component" value="Unassembled WGS sequence"/>
</dbReference>
<sequence length="168" mass="17667">MNDTTRTPRLVRAAAVLALALVGPTALAACSSTPTSPSTGNAAASVGAKWGDCMRTAGFQVEDPSDDQVRSGAVTSPAGVDAQRFTEASGKCASDLGVTGADSAQKDKWKRQYAAVDSCVREQYPDAPEQEPGLINYSDYPRAQEPEFQDTLSSCLSKHAPDTQQLGR</sequence>
<protein>
    <recommendedName>
        <fullName evidence="5">Secreted protein</fullName>
    </recommendedName>
</protein>
<evidence type="ECO:0000256" key="2">
    <source>
        <dbReference type="SAM" id="SignalP"/>
    </source>
</evidence>
<comment type="caution">
    <text evidence="3">The sequence shown here is derived from an EMBL/GenBank/DDBJ whole genome shotgun (WGS) entry which is preliminary data.</text>
</comment>
<evidence type="ECO:0000313" key="3">
    <source>
        <dbReference type="EMBL" id="MDM7885733.1"/>
    </source>
</evidence>
<evidence type="ECO:0000313" key="4">
    <source>
        <dbReference type="Proteomes" id="UP001237823"/>
    </source>
</evidence>
<feature type="signal peptide" evidence="2">
    <location>
        <begin position="1"/>
        <end position="28"/>
    </location>
</feature>